<dbReference type="Pfam" id="PF02469">
    <property type="entry name" value="Fasciclin"/>
    <property type="match status" value="3"/>
</dbReference>
<name>A0ABR2X3D8_9FUNG</name>
<feature type="compositionally biased region" description="Basic and acidic residues" evidence="1">
    <location>
        <begin position="311"/>
        <end position="324"/>
    </location>
</feature>
<accession>A0ABR2X3D8</accession>
<dbReference type="SUPFAM" id="SSF82153">
    <property type="entry name" value="FAS1 domain"/>
    <property type="match status" value="2"/>
</dbReference>
<comment type="caution">
    <text evidence="3">The sequence shown here is derived from an EMBL/GenBank/DDBJ whole genome shotgun (WGS) entry which is preliminary data.</text>
</comment>
<dbReference type="EMBL" id="JASJQH010000025">
    <property type="protein sequence ID" value="KAK9768289.1"/>
    <property type="molecule type" value="Genomic_DNA"/>
</dbReference>
<dbReference type="Gene3D" id="2.30.180.10">
    <property type="entry name" value="FAS1 domain"/>
    <property type="match status" value="2"/>
</dbReference>
<evidence type="ECO:0000259" key="2">
    <source>
        <dbReference type="PROSITE" id="PS50213"/>
    </source>
</evidence>
<evidence type="ECO:0000313" key="4">
    <source>
        <dbReference type="Proteomes" id="UP001479436"/>
    </source>
</evidence>
<sequence>MSTARSFFDFSGTKEHEEEEKNATISTPTDSVEKSSEEDEVKETRNYGKSNTVLEILDRDGRFSELLKSLSSSNSNFQNDLSDPRNQVTIFAPTDKAFEAFNKHHNVSREKLQKILDYHIISDIVDEEDIRKSDVLATNYITPELFNEPQRVLIERKGGHLYLNYGTKVSEANIEARNGIVHIIKQVLELPKSIPKQLEEFSQFSIFLKALKKSGLEKEFKEPGLTVFVPSNFAFKSLGRTALDYLFSSNGREDLRDILLSHISPELIYAGDLKLPADGRVAQNSIPRDNDLEERLPNRRGNPDTNNGNESRYRRDNGKQRAQESEDIEVTGRHNKKHSDYEDFEDFDVYSIDYPSWIRGEKLVLRIVTDYKDNIDITINRQARVILADGIVENGVIHVIDRVLLLPDIQLPKLQWHEVKGEKDY</sequence>
<proteinExistence type="predicted"/>
<feature type="compositionally biased region" description="Basic and acidic residues" evidence="1">
    <location>
        <begin position="288"/>
        <end position="297"/>
    </location>
</feature>
<reference evidence="3 4" key="1">
    <citation type="submission" date="2023-04" db="EMBL/GenBank/DDBJ databases">
        <title>Genome of Basidiobolus ranarum AG-B5.</title>
        <authorList>
            <person name="Stajich J.E."/>
            <person name="Carter-House D."/>
            <person name="Gryganskyi A."/>
        </authorList>
    </citation>
    <scope>NUCLEOTIDE SEQUENCE [LARGE SCALE GENOMIC DNA]</scope>
    <source>
        <strain evidence="3 4">AG-B5</strain>
    </source>
</reference>
<keyword evidence="4" id="KW-1185">Reference proteome</keyword>
<evidence type="ECO:0000256" key="1">
    <source>
        <dbReference type="SAM" id="MobiDB-lite"/>
    </source>
</evidence>
<evidence type="ECO:0000313" key="3">
    <source>
        <dbReference type="EMBL" id="KAK9768289.1"/>
    </source>
</evidence>
<dbReference type="InterPro" id="IPR050904">
    <property type="entry name" value="Adhesion/Biosynth-related"/>
</dbReference>
<gene>
    <name evidence="3" type="ORF">K7432_001202</name>
</gene>
<feature type="compositionally biased region" description="Basic and acidic residues" evidence="1">
    <location>
        <begin position="12"/>
        <end position="22"/>
    </location>
</feature>
<organism evidence="3 4">
    <name type="scientific">Basidiobolus ranarum</name>
    <dbReference type="NCBI Taxonomy" id="34480"/>
    <lineage>
        <taxon>Eukaryota</taxon>
        <taxon>Fungi</taxon>
        <taxon>Fungi incertae sedis</taxon>
        <taxon>Zoopagomycota</taxon>
        <taxon>Entomophthoromycotina</taxon>
        <taxon>Basidiobolomycetes</taxon>
        <taxon>Basidiobolales</taxon>
        <taxon>Basidiobolaceae</taxon>
        <taxon>Basidiobolus</taxon>
    </lineage>
</organism>
<dbReference type="InterPro" id="IPR000782">
    <property type="entry name" value="FAS1_domain"/>
</dbReference>
<dbReference type="PROSITE" id="PS50213">
    <property type="entry name" value="FAS1"/>
    <property type="match status" value="2"/>
</dbReference>
<dbReference type="SMART" id="SM00554">
    <property type="entry name" value="FAS1"/>
    <property type="match status" value="2"/>
</dbReference>
<dbReference type="PANTHER" id="PTHR10900:SF77">
    <property type="entry name" value="FI19380P1"/>
    <property type="match status" value="1"/>
</dbReference>
<dbReference type="PANTHER" id="PTHR10900">
    <property type="entry name" value="PERIOSTIN-RELATED"/>
    <property type="match status" value="1"/>
</dbReference>
<feature type="region of interest" description="Disordered" evidence="1">
    <location>
        <begin position="280"/>
        <end position="335"/>
    </location>
</feature>
<feature type="region of interest" description="Disordered" evidence="1">
    <location>
        <begin position="1"/>
        <end position="46"/>
    </location>
</feature>
<protein>
    <recommendedName>
        <fullName evidence="2">FAS1 domain-containing protein</fullName>
    </recommendedName>
</protein>
<dbReference type="Proteomes" id="UP001479436">
    <property type="component" value="Unassembled WGS sequence"/>
</dbReference>
<dbReference type="InterPro" id="IPR036378">
    <property type="entry name" value="FAS1_dom_sf"/>
</dbReference>
<feature type="domain" description="FAS1" evidence="2">
    <location>
        <begin position="191"/>
        <end position="404"/>
    </location>
</feature>
<feature type="domain" description="FAS1" evidence="2">
    <location>
        <begin position="50"/>
        <end position="188"/>
    </location>
</feature>